<feature type="domain" description="HTH tetR-type" evidence="5">
    <location>
        <begin position="5"/>
        <end position="65"/>
    </location>
</feature>
<proteinExistence type="predicted"/>
<keyword evidence="1" id="KW-0805">Transcription regulation</keyword>
<dbReference type="PANTHER" id="PTHR47506:SF6">
    <property type="entry name" value="HTH-TYPE TRANSCRIPTIONAL REPRESSOR NEMR"/>
    <property type="match status" value="1"/>
</dbReference>
<dbReference type="Gene3D" id="1.10.10.60">
    <property type="entry name" value="Homeodomain-like"/>
    <property type="match status" value="1"/>
</dbReference>
<dbReference type="PRINTS" id="PR00455">
    <property type="entry name" value="HTHTETR"/>
</dbReference>
<dbReference type="PANTHER" id="PTHR47506">
    <property type="entry name" value="TRANSCRIPTIONAL REGULATORY PROTEIN"/>
    <property type="match status" value="1"/>
</dbReference>
<evidence type="ECO:0000313" key="6">
    <source>
        <dbReference type="EMBL" id="TQM62353.1"/>
    </source>
</evidence>
<keyword evidence="3" id="KW-0804">Transcription</keyword>
<dbReference type="EMBL" id="VFPM01000002">
    <property type="protein sequence ID" value="TQM62353.1"/>
    <property type="molecule type" value="Genomic_DNA"/>
</dbReference>
<dbReference type="PROSITE" id="PS50977">
    <property type="entry name" value="HTH_TETR_2"/>
    <property type="match status" value="1"/>
</dbReference>
<feature type="DNA-binding region" description="H-T-H motif" evidence="4">
    <location>
        <begin position="28"/>
        <end position="47"/>
    </location>
</feature>
<evidence type="ECO:0000256" key="3">
    <source>
        <dbReference type="ARBA" id="ARBA00023163"/>
    </source>
</evidence>
<dbReference type="RefSeq" id="WP_141844457.1">
    <property type="nucleotide sequence ID" value="NZ_VFPM01000002.1"/>
</dbReference>
<dbReference type="InterPro" id="IPR036271">
    <property type="entry name" value="Tet_transcr_reg_TetR-rel_C_sf"/>
</dbReference>
<accession>A0A543HVG8</accession>
<dbReference type="InterPro" id="IPR011075">
    <property type="entry name" value="TetR_C"/>
</dbReference>
<keyword evidence="7" id="KW-1185">Reference proteome</keyword>
<dbReference type="GO" id="GO:0003677">
    <property type="term" value="F:DNA binding"/>
    <property type="evidence" value="ECO:0007669"/>
    <property type="project" value="UniProtKB-UniRule"/>
</dbReference>
<gene>
    <name evidence="6" type="ORF">FBY41_2384</name>
</gene>
<protein>
    <submittedName>
        <fullName evidence="6">TetR family transcriptional regulator</fullName>
    </submittedName>
</protein>
<evidence type="ECO:0000256" key="2">
    <source>
        <dbReference type="ARBA" id="ARBA00023125"/>
    </source>
</evidence>
<organism evidence="6 7">
    <name type="scientific">Humibacillus xanthopallidus</name>
    <dbReference type="NCBI Taxonomy" id="412689"/>
    <lineage>
        <taxon>Bacteria</taxon>
        <taxon>Bacillati</taxon>
        <taxon>Actinomycetota</taxon>
        <taxon>Actinomycetes</taxon>
        <taxon>Micrococcales</taxon>
        <taxon>Intrasporangiaceae</taxon>
        <taxon>Humibacillus</taxon>
    </lineage>
</organism>
<name>A0A543HVG8_9MICO</name>
<dbReference type="InterPro" id="IPR009057">
    <property type="entry name" value="Homeodomain-like_sf"/>
</dbReference>
<dbReference type="Gene3D" id="1.10.357.10">
    <property type="entry name" value="Tetracycline Repressor, domain 2"/>
    <property type="match status" value="1"/>
</dbReference>
<evidence type="ECO:0000256" key="4">
    <source>
        <dbReference type="PROSITE-ProRule" id="PRU00335"/>
    </source>
</evidence>
<evidence type="ECO:0000259" key="5">
    <source>
        <dbReference type="PROSITE" id="PS50977"/>
    </source>
</evidence>
<dbReference type="OrthoDB" id="326421at2"/>
<keyword evidence="2 4" id="KW-0238">DNA-binding</keyword>
<reference evidence="6 7" key="1">
    <citation type="submission" date="2019-06" db="EMBL/GenBank/DDBJ databases">
        <title>Genome sequencing of plant associated microbes to promote plant fitness in Sorghum bicolor and Oryza sativa.</title>
        <authorList>
            <person name="Coleman-Derr D."/>
        </authorList>
    </citation>
    <scope>NUCLEOTIDE SEQUENCE [LARGE SCALE GENOMIC DNA]</scope>
    <source>
        <strain evidence="6 7">KV-663</strain>
    </source>
</reference>
<dbReference type="SUPFAM" id="SSF46689">
    <property type="entry name" value="Homeodomain-like"/>
    <property type="match status" value="1"/>
</dbReference>
<evidence type="ECO:0000313" key="7">
    <source>
        <dbReference type="Proteomes" id="UP000316747"/>
    </source>
</evidence>
<dbReference type="InterPro" id="IPR001647">
    <property type="entry name" value="HTH_TetR"/>
</dbReference>
<evidence type="ECO:0000256" key="1">
    <source>
        <dbReference type="ARBA" id="ARBA00023015"/>
    </source>
</evidence>
<dbReference type="AlphaFoldDB" id="A0A543HVG8"/>
<dbReference type="SUPFAM" id="SSF48498">
    <property type="entry name" value="Tetracyclin repressor-like, C-terminal domain"/>
    <property type="match status" value="1"/>
</dbReference>
<sequence>MSKGEETKAAILDEAAELASLVGLGGLTIGTLAAATKLSKSGLYAHFASKEALQVQVLEHARGRFTDVVMRPTLAAPRGEPRLREFFDRWLTWQSEAFDGGCIFVVAASEFDDQEGPVRDELLRAERDKLESVTLIVGTAISEGHFRPDVDAEQVAYELEGILLAHHHARRLMRDAGAEARARRAFERLVADCRPVALTG</sequence>
<dbReference type="Proteomes" id="UP000316747">
    <property type="component" value="Unassembled WGS sequence"/>
</dbReference>
<dbReference type="Pfam" id="PF16925">
    <property type="entry name" value="TetR_C_13"/>
    <property type="match status" value="1"/>
</dbReference>
<comment type="caution">
    <text evidence="6">The sequence shown here is derived from an EMBL/GenBank/DDBJ whole genome shotgun (WGS) entry which is preliminary data.</text>
</comment>
<dbReference type="Pfam" id="PF00440">
    <property type="entry name" value="TetR_N"/>
    <property type="match status" value="1"/>
</dbReference>